<proteinExistence type="predicted"/>
<sequence length="123" mass="13944">MSQKQNDYFADLLEGEGPQKRTVEHKGKTKDVYFRRITGGERVKLARGQRVKVGADNTMDLDISDMLINRHQLVQFCNVTEDGNQVFAKVEDVQALPDWLVTQLAKHADDVNKDLEEAGAEKQ</sequence>
<keyword evidence="2" id="KW-1185">Reference proteome</keyword>
<gene>
    <name evidence="1" type="ORF">ARC78_15195</name>
</gene>
<accession>A0A0R0A0S5</accession>
<reference evidence="1 2" key="1">
    <citation type="submission" date="2015-10" db="EMBL/GenBank/DDBJ databases">
        <title>Genome sequencing and analysis of members of genus Stenotrophomonas.</title>
        <authorList>
            <person name="Patil P.P."/>
            <person name="Midha S."/>
            <person name="Patil P.B."/>
        </authorList>
    </citation>
    <scope>NUCLEOTIDE SEQUENCE [LARGE SCALE GENOMIC DNA]</scope>
    <source>
        <strain evidence="1 2">JCM 9942</strain>
    </source>
</reference>
<dbReference type="AlphaFoldDB" id="A0A0R0A0S5"/>
<comment type="caution">
    <text evidence="1">The sequence shown here is derived from an EMBL/GenBank/DDBJ whole genome shotgun (WGS) entry which is preliminary data.</text>
</comment>
<evidence type="ECO:0000313" key="1">
    <source>
        <dbReference type="EMBL" id="KRG38822.1"/>
    </source>
</evidence>
<dbReference type="RefSeq" id="WP_054657269.1">
    <property type="nucleotide sequence ID" value="NZ_BAZI01000015.1"/>
</dbReference>
<name>A0A0R0A0S5_9GAMM</name>
<dbReference type="EMBL" id="LLXS01000051">
    <property type="protein sequence ID" value="KRG38822.1"/>
    <property type="molecule type" value="Genomic_DNA"/>
</dbReference>
<dbReference type="Proteomes" id="UP000050836">
    <property type="component" value="Unassembled WGS sequence"/>
</dbReference>
<protein>
    <submittedName>
        <fullName evidence="1">Uncharacterized protein</fullName>
    </submittedName>
</protein>
<organism evidence="1 2">
    <name type="scientific">Stenotrophomonas pictorum JCM 9942</name>
    <dbReference type="NCBI Taxonomy" id="1236960"/>
    <lineage>
        <taxon>Bacteria</taxon>
        <taxon>Pseudomonadati</taxon>
        <taxon>Pseudomonadota</taxon>
        <taxon>Gammaproteobacteria</taxon>
        <taxon>Lysobacterales</taxon>
        <taxon>Lysobacteraceae</taxon>
        <taxon>Stenotrophomonas</taxon>
    </lineage>
</organism>
<evidence type="ECO:0000313" key="2">
    <source>
        <dbReference type="Proteomes" id="UP000050836"/>
    </source>
</evidence>